<dbReference type="PANTHER" id="PTHR35851">
    <property type="entry name" value="CELL DIVISION PROTEIN FTSQ"/>
    <property type="match status" value="1"/>
</dbReference>
<dbReference type="Pfam" id="PF03799">
    <property type="entry name" value="FtsQ_DivIB_C"/>
    <property type="match status" value="1"/>
</dbReference>
<reference evidence="10" key="1">
    <citation type="submission" date="2018-05" db="EMBL/GenBank/DDBJ databases">
        <authorList>
            <person name="Lanie J.A."/>
            <person name="Ng W.-L."/>
            <person name="Kazmierczak K.M."/>
            <person name="Andrzejewski T.M."/>
            <person name="Davidsen T.M."/>
            <person name="Wayne K.J."/>
            <person name="Tettelin H."/>
            <person name="Glass J.I."/>
            <person name="Rusch D."/>
            <person name="Podicherti R."/>
            <person name="Tsui H.-C.T."/>
            <person name="Winkler M.E."/>
        </authorList>
    </citation>
    <scope>NUCLEOTIDE SEQUENCE</scope>
</reference>
<comment type="subcellular location">
    <subcellularLocation>
        <location evidence="1">Membrane</location>
    </subcellularLocation>
</comment>
<dbReference type="EMBL" id="UINC01000980">
    <property type="protein sequence ID" value="SUZ66266.1"/>
    <property type="molecule type" value="Genomic_DNA"/>
</dbReference>
<evidence type="ECO:0000256" key="6">
    <source>
        <dbReference type="ARBA" id="ARBA00022989"/>
    </source>
</evidence>
<evidence type="ECO:0000256" key="1">
    <source>
        <dbReference type="ARBA" id="ARBA00004370"/>
    </source>
</evidence>
<sequence>MIHKQAKRRKQKKTQKWKFPYKETINLVKFLVALTVIFFIFQFGSQALDWPIETISIESTFERVDILQIEEIISSELNHGFFSINLSIVKERVASLPWIDKVLVSRRWPGKLEISVTEQIPVARWGDSGLLNIHGELFVKEARHISSELPLLNGPEDRSYEVAQRFISIQQRLIPFGLDLRGMNLDERGAWEMTLSNGISIRIGRRNISEKFDFFIDVVANFILSQDTAISFIDMRYDNGFSVSHKK</sequence>
<evidence type="ECO:0000256" key="8">
    <source>
        <dbReference type="ARBA" id="ARBA00023306"/>
    </source>
</evidence>
<evidence type="ECO:0000256" key="5">
    <source>
        <dbReference type="ARBA" id="ARBA00022692"/>
    </source>
</evidence>
<dbReference type="InterPro" id="IPR005548">
    <property type="entry name" value="Cell_div_FtsQ/DivIB_C"/>
</dbReference>
<gene>
    <name evidence="10" type="ORF">METZ01_LOCUS19120</name>
</gene>
<evidence type="ECO:0000313" key="10">
    <source>
        <dbReference type="EMBL" id="SUZ66266.1"/>
    </source>
</evidence>
<dbReference type="PANTHER" id="PTHR35851:SF1">
    <property type="entry name" value="CELL DIVISION PROTEIN FTSQ"/>
    <property type="match status" value="1"/>
</dbReference>
<evidence type="ECO:0000256" key="7">
    <source>
        <dbReference type="ARBA" id="ARBA00023136"/>
    </source>
</evidence>
<keyword evidence="5" id="KW-0812">Transmembrane</keyword>
<keyword evidence="8" id="KW-0131">Cell cycle</keyword>
<dbReference type="Gene3D" id="3.10.20.310">
    <property type="entry name" value="membrane protein fhac"/>
    <property type="match status" value="1"/>
</dbReference>
<dbReference type="Gene3D" id="3.40.50.11690">
    <property type="entry name" value="Cell division protein FtsQ/DivIB"/>
    <property type="match status" value="1"/>
</dbReference>
<dbReference type="InterPro" id="IPR013685">
    <property type="entry name" value="POTRA_FtsQ_type"/>
</dbReference>
<organism evidence="10">
    <name type="scientific">marine metagenome</name>
    <dbReference type="NCBI Taxonomy" id="408172"/>
    <lineage>
        <taxon>unclassified sequences</taxon>
        <taxon>metagenomes</taxon>
        <taxon>ecological metagenomes</taxon>
    </lineage>
</organism>
<dbReference type="InterPro" id="IPR026579">
    <property type="entry name" value="FtsQ"/>
</dbReference>
<name>A0A381PGX6_9ZZZZ</name>
<dbReference type="InterPro" id="IPR034746">
    <property type="entry name" value="POTRA"/>
</dbReference>
<dbReference type="HAMAP" id="MF_00911">
    <property type="entry name" value="FtsQ_subfam"/>
    <property type="match status" value="1"/>
</dbReference>
<keyword evidence="2" id="KW-1003">Cell membrane</keyword>
<dbReference type="Pfam" id="PF08478">
    <property type="entry name" value="POTRA_1"/>
    <property type="match status" value="1"/>
</dbReference>
<accession>A0A381PGX6</accession>
<evidence type="ECO:0000256" key="2">
    <source>
        <dbReference type="ARBA" id="ARBA00022475"/>
    </source>
</evidence>
<keyword evidence="6" id="KW-1133">Transmembrane helix</keyword>
<keyword evidence="4" id="KW-0132">Cell division</keyword>
<dbReference type="GO" id="GO:0016020">
    <property type="term" value="C:membrane"/>
    <property type="evidence" value="ECO:0007669"/>
    <property type="project" value="UniProtKB-SubCell"/>
</dbReference>
<dbReference type="GO" id="GO:0090529">
    <property type="term" value="P:cell septum assembly"/>
    <property type="evidence" value="ECO:0007669"/>
    <property type="project" value="InterPro"/>
</dbReference>
<protein>
    <recommendedName>
        <fullName evidence="9">POTRA domain-containing protein</fullName>
    </recommendedName>
</protein>
<evidence type="ECO:0000256" key="3">
    <source>
        <dbReference type="ARBA" id="ARBA00022519"/>
    </source>
</evidence>
<feature type="domain" description="POTRA" evidence="9">
    <location>
        <begin position="50"/>
        <end position="119"/>
    </location>
</feature>
<evidence type="ECO:0000259" key="9">
    <source>
        <dbReference type="PROSITE" id="PS51779"/>
    </source>
</evidence>
<dbReference type="AlphaFoldDB" id="A0A381PGX6"/>
<dbReference type="InterPro" id="IPR045335">
    <property type="entry name" value="FtsQ_C_sf"/>
</dbReference>
<dbReference type="PROSITE" id="PS51779">
    <property type="entry name" value="POTRA"/>
    <property type="match status" value="1"/>
</dbReference>
<evidence type="ECO:0000256" key="4">
    <source>
        <dbReference type="ARBA" id="ARBA00022618"/>
    </source>
</evidence>
<keyword evidence="3" id="KW-0997">Cell inner membrane</keyword>
<keyword evidence="7" id="KW-0472">Membrane</keyword>
<proteinExistence type="inferred from homology"/>